<dbReference type="EMBL" id="MNCJ02000326">
    <property type="protein sequence ID" value="KAF5784147.1"/>
    <property type="molecule type" value="Genomic_DNA"/>
</dbReference>
<feature type="domain" description="FCP1 homology" evidence="3">
    <location>
        <begin position="121"/>
        <end position="306"/>
    </location>
</feature>
<gene>
    <name evidence="5" type="ORF">HannXRQ_Chr11g0351081</name>
    <name evidence="4" type="ORF">HanXRQr2_Chr11g0516151</name>
</gene>
<comment type="subunit">
    <text evidence="1">Component of the TIM23 complex.</text>
</comment>
<protein>
    <recommendedName>
        <fullName evidence="1">Mitochondrial import inner membrane translocase subunit TIM50</fullName>
    </recommendedName>
</protein>
<dbReference type="SUPFAM" id="SSF56784">
    <property type="entry name" value="HAD-like"/>
    <property type="match status" value="1"/>
</dbReference>
<keyword evidence="1" id="KW-0811">Translocation</keyword>
<reference evidence="4" key="3">
    <citation type="submission" date="2020-06" db="EMBL/GenBank/DDBJ databases">
        <title>Helianthus annuus Genome sequencing and assembly Release 2.</title>
        <authorList>
            <person name="Gouzy J."/>
            <person name="Langlade N."/>
            <person name="Munos S."/>
        </authorList>
    </citation>
    <scope>NUCLEOTIDE SEQUENCE</scope>
    <source>
        <tissue evidence="4">Leaves</tissue>
    </source>
</reference>
<comment type="similarity">
    <text evidence="1">Belongs to the TIM50 family.</text>
</comment>
<dbReference type="Pfam" id="PF03031">
    <property type="entry name" value="NIF"/>
    <property type="match status" value="1"/>
</dbReference>
<evidence type="ECO:0000313" key="6">
    <source>
        <dbReference type="Proteomes" id="UP000215914"/>
    </source>
</evidence>
<dbReference type="Gramene" id="mRNA:HanXRQr2_Chr11g0516151">
    <property type="protein sequence ID" value="mRNA:HanXRQr2_Chr11g0516151"/>
    <property type="gene ID" value="HanXRQr2_Chr11g0516151"/>
</dbReference>
<dbReference type="OrthoDB" id="1711508at2759"/>
<evidence type="ECO:0000256" key="1">
    <source>
        <dbReference type="RuleBase" id="RU365079"/>
    </source>
</evidence>
<keyword evidence="1" id="KW-0813">Transport</keyword>
<accession>A0A251TDN7</accession>
<comment type="subcellular location">
    <subcellularLocation>
        <location evidence="1">Mitochondrion inner membrane</location>
        <topology evidence="1">Single-pass membrane protein</topology>
    </subcellularLocation>
</comment>
<dbReference type="InterPro" id="IPR023214">
    <property type="entry name" value="HAD_sf"/>
</dbReference>
<dbReference type="AlphaFoldDB" id="A0A251TDN7"/>
<dbReference type="GO" id="GO:0030150">
    <property type="term" value="P:protein import into mitochondrial matrix"/>
    <property type="evidence" value="ECO:0000318"/>
    <property type="project" value="GO_Central"/>
</dbReference>
<reference evidence="4 6" key="1">
    <citation type="journal article" date="2017" name="Nature">
        <title>The sunflower genome provides insights into oil metabolism, flowering and Asterid evolution.</title>
        <authorList>
            <person name="Badouin H."/>
            <person name="Gouzy J."/>
            <person name="Grassa C.J."/>
            <person name="Murat F."/>
            <person name="Staton S.E."/>
            <person name="Cottret L."/>
            <person name="Lelandais-Briere C."/>
            <person name="Owens G.L."/>
            <person name="Carrere S."/>
            <person name="Mayjonade B."/>
            <person name="Legrand L."/>
            <person name="Gill N."/>
            <person name="Kane N.C."/>
            <person name="Bowers J.E."/>
            <person name="Hubner S."/>
            <person name="Bellec A."/>
            <person name="Berard A."/>
            <person name="Berges H."/>
            <person name="Blanchet N."/>
            <person name="Boniface M.C."/>
            <person name="Brunel D."/>
            <person name="Catrice O."/>
            <person name="Chaidir N."/>
            <person name="Claudel C."/>
            <person name="Donnadieu C."/>
            <person name="Faraut T."/>
            <person name="Fievet G."/>
            <person name="Helmstetter N."/>
            <person name="King M."/>
            <person name="Knapp S.J."/>
            <person name="Lai Z."/>
            <person name="Le Paslier M.C."/>
            <person name="Lippi Y."/>
            <person name="Lorenzon L."/>
            <person name="Mandel J.R."/>
            <person name="Marage G."/>
            <person name="Marchand G."/>
            <person name="Marquand E."/>
            <person name="Bret-Mestries E."/>
            <person name="Morien E."/>
            <person name="Nambeesan S."/>
            <person name="Nguyen T."/>
            <person name="Pegot-Espagnet P."/>
            <person name="Pouilly N."/>
            <person name="Raftis F."/>
            <person name="Sallet E."/>
            <person name="Schiex T."/>
            <person name="Thomas J."/>
            <person name="Vandecasteele C."/>
            <person name="Vares D."/>
            <person name="Vear F."/>
            <person name="Vautrin S."/>
            <person name="Crespi M."/>
            <person name="Mangin B."/>
            <person name="Burke J.M."/>
            <person name="Salse J."/>
            <person name="Munos S."/>
            <person name="Vincourt P."/>
            <person name="Rieseberg L.H."/>
            <person name="Langlade N.B."/>
        </authorList>
    </citation>
    <scope>NUCLEOTIDE SEQUENCE [LARGE SCALE GENOMIC DNA]</scope>
    <source>
        <strain evidence="6">cv. SF193</strain>
        <tissue evidence="4">Leaves</tissue>
    </source>
</reference>
<evidence type="ECO:0000259" key="3">
    <source>
        <dbReference type="PROSITE" id="PS50969"/>
    </source>
</evidence>
<keyword evidence="1" id="KW-0653">Protein transport</keyword>
<dbReference type="InterPro" id="IPR036412">
    <property type="entry name" value="HAD-like_sf"/>
</dbReference>
<dbReference type="SMART" id="SM00577">
    <property type="entry name" value="CPDc"/>
    <property type="match status" value="1"/>
</dbReference>
<evidence type="ECO:0000313" key="4">
    <source>
        <dbReference type="EMBL" id="KAF5784147.1"/>
    </source>
</evidence>
<feature type="compositionally biased region" description="Basic and acidic residues" evidence="2">
    <location>
        <begin position="73"/>
        <end position="85"/>
    </location>
</feature>
<feature type="compositionally biased region" description="Acidic residues" evidence="2">
    <location>
        <begin position="95"/>
        <end position="105"/>
    </location>
</feature>
<dbReference type="InterPro" id="IPR004274">
    <property type="entry name" value="FCP1_dom"/>
</dbReference>
<proteinExistence type="inferred from homology"/>
<keyword evidence="6" id="KW-1185">Reference proteome</keyword>
<feature type="region of interest" description="Disordered" evidence="2">
    <location>
        <begin position="71"/>
        <end position="105"/>
    </location>
</feature>
<dbReference type="Gene3D" id="3.40.50.1000">
    <property type="entry name" value="HAD superfamily/HAD-like"/>
    <property type="match status" value="1"/>
</dbReference>
<sequence>MAPKVRKIKPFVLPDHPQQHHQNKPTITNSVHSSGDNNNSSKLLVLPIPSLKPTPMASETKVWKIKPTVATASDHRRKQDDEKVAGIKNVVADSGDSEEQKDEKDTEIDLGISMDCLKLGSKKKKKLLVIPLRGIFVHRAHRSWPETIPRNRRPDFRYGNFLVYMRPYCVEFLKFCFERFEVGLWSSAREQNLQGILDNVMGDLKNKLLFTWDQEHCTDSGFMCLEKKDKPLYLKELSHIWEKKYPNLPWSDGEYSASNTLLVTYPEKALLNPPNTAIFPPSYDPESKKDDLLGPNGELRVFLEGLVEAEDVQTYVEEHPIGDPEITPSHPDWDHYCKIICCINKKRFGNPSPKLI</sequence>
<dbReference type="GO" id="GO:0005744">
    <property type="term" value="C:TIM23 mitochondrial import inner membrane translocase complex"/>
    <property type="evidence" value="ECO:0000318"/>
    <property type="project" value="GO_Central"/>
</dbReference>
<dbReference type="Proteomes" id="UP000215914">
    <property type="component" value="Chromosome 11"/>
</dbReference>
<dbReference type="InterPro" id="IPR050365">
    <property type="entry name" value="TIM50"/>
</dbReference>
<dbReference type="InParanoid" id="A0A251TDN7"/>
<reference evidence="5" key="2">
    <citation type="submission" date="2017-02" db="EMBL/GenBank/DDBJ databases">
        <title>Sunflower complete genome.</title>
        <authorList>
            <person name="Langlade N."/>
            <person name="Munos S."/>
        </authorList>
    </citation>
    <scope>NUCLEOTIDE SEQUENCE [LARGE SCALE GENOMIC DNA]</scope>
    <source>
        <tissue evidence="5">Leaves</tissue>
    </source>
</reference>
<evidence type="ECO:0000256" key="2">
    <source>
        <dbReference type="SAM" id="MobiDB-lite"/>
    </source>
</evidence>
<evidence type="ECO:0000313" key="5">
    <source>
        <dbReference type="EMBL" id="OTG09267.1"/>
    </source>
</evidence>
<dbReference type="EMBL" id="CM007900">
    <property type="protein sequence ID" value="OTG09267.1"/>
    <property type="molecule type" value="Genomic_DNA"/>
</dbReference>
<feature type="region of interest" description="Disordered" evidence="2">
    <location>
        <begin position="1"/>
        <end position="41"/>
    </location>
</feature>
<keyword evidence="1" id="KW-0496">Mitochondrion</keyword>
<comment type="function">
    <text evidence="1">Essential component of the TIM23 complex, a complex that mediates the translocation of transit peptide-containing proteins across the mitochondrial inner membrane.</text>
</comment>
<organism evidence="5 6">
    <name type="scientific">Helianthus annuus</name>
    <name type="common">Common sunflower</name>
    <dbReference type="NCBI Taxonomy" id="4232"/>
    <lineage>
        <taxon>Eukaryota</taxon>
        <taxon>Viridiplantae</taxon>
        <taxon>Streptophyta</taxon>
        <taxon>Embryophyta</taxon>
        <taxon>Tracheophyta</taxon>
        <taxon>Spermatophyta</taxon>
        <taxon>Magnoliopsida</taxon>
        <taxon>eudicotyledons</taxon>
        <taxon>Gunneridae</taxon>
        <taxon>Pentapetalae</taxon>
        <taxon>asterids</taxon>
        <taxon>campanulids</taxon>
        <taxon>Asterales</taxon>
        <taxon>Asteraceae</taxon>
        <taxon>Asteroideae</taxon>
        <taxon>Heliantheae alliance</taxon>
        <taxon>Heliantheae</taxon>
        <taxon>Helianthus</taxon>
    </lineage>
</organism>
<name>A0A251TDN7_HELAN</name>
<feature type="compositionally biased region" description="Polar residues" evidence="2">
    <location>
        <begin position="24"/>
        <end position="41"/>
    </location>
</feature>
<dbReference type="PROSITE" id="PS50969">
    <property type="entry name" value="FCP1"/>
    <property type="match status" value="1"/>
</dbReference>
<keyword evidence="1" id="KW-0809">Transit peptide</keyword>
<dbReference type="PANTHER" id="PTHR12210">
    <property type="entry name" value="DULLARD PROTEIN PHOSPHATASE"/>
    <property type="match status" value="1"/>
</dbReference>